<dbReference type="Gene3D" id="2.60.40.10">
    <property type="entry name" value="Immunoglobulins"/>
    <property type="match status" value="1"/>
</dbReference>
<dbReference type="InterPro" id="IPR036400">
    <property type="entry name" value="Cyt_B5-like_heme/steroid_sf"/>
</dbReference>
<feature type="compositionally biased region" description="Polar residues" evidence="1">
    <location>
        <begin position="71"/>
        <end position="89"/>
    </location>
</feature>
<feature type="domain" description="Cytochrome b5 heme-binding" evidence="2">
    <location>
        <begin position="310"/>
        <end position="392"/>
    </location>
</feature>
<dbReference type="AlphaFoldDB" id="A0A1G2DVP9"/>
<protein>
    <recommendedName>
        <fullName evidence="2">Cytochrome b5 heme-binding domain-containing protein</fullName>
    </recommendedName>
</protein>
<evidence type="ECO:0000313" key="3">
    <source>
        <dbReference type="EMBL" id="OGZ17699.1"/>
    </source>
</evidence>
<proteinExistence type="predicted"/>
<gene>
    <name evidence="3" type="ORF">A2494_02265</name>
</gene>
<evidence type="ECO:0000313" key="4">
    <source>
        <dbReference type="Proteomes" id="UP000178106"/>
    </source>
</evidence>
<feature type="compositionally biased region" description="Pro residues" evidence="1">
    <location>
        <begin position="200"/>
        <end position="211"/>
    </location>
</feature>
<evidence type="ECO:0000259" key="2">
    <source>
        <dbReference type="PROSITE" id="PS50255"/>
    </source>
</evidence>
<dbReference type="InterPro" id="IPR036116">
    <property type="entry name" value="FN3_sf"/>
</dbReference>
<accession>A0A1G2DVP9</accession>
<comment type="caution">
    <text evidence="3">The sequence shown here is derived from an EMBL/GenBank/DDBJ whole genome shotgun (WGS) entry which is preliminary data.</text>
</comment>
<dbReference type="PROSITE" id="PS50255">
    <property type="entry name" value="CYTOCHROME_B5_2"/>
    <property type="match status" value="1"/>
</dbReference>
<feature type="compositionally biased region" description="Low complexity" evidence="1">
    <location>
        <begin position="49"/>
        <end position="60"/>
    </location>
</feature>
<feature type="region of interest" description="Disordered" evidence="1">
    <location>
        <begin position="179"/>
        <end position="211"/>
    </location>
</feature>
<dbReference type="Pfam" id="PF00173">
    <property type="entry name" value="Cyt-b5"/>
    <property type="match status" value="1"/>
</dbReference>
<organism evidence="3 4">
    <name type="scientific">Candidatus Lloydbacteria bacterium RIFOXYC12_FULL_46_25</name>
    <dbReference type="NCBI Taxonomy" id="1798670"/>
    <lineage>
        <taxon>Bacteria</taxon>
        <taxon>Candidatus Lloydiibacteriota</taxon>
    </lineage>
</organism>
<reference evidence="3 4" key="1">
    <citation type="journal article" date="2016" name="Nat. Commun.">
        <title>Thousands of microbial genomes shed light on interconnected biogeochemical processes in an aquifer system.</title>
        <authorList>
            <person name="Anantharaman K."/>
            <person name="Brown C.T."/>
            <person name="Hug L.A."/>
            <person name="Sharon I."/>
            <person name="Castelle C.J."/>
            <person name="Probst A.J."/>
            <person name="Thomas B.C."/>
            <person name="Singh A."/>
            <person name="Wilkins M.J."/>
            <person name="Karaoz U."/>
            <person name="Brodie E.L."/>
            <person name="Williams K.H."/>
            <person name="Hubbard S.S."/>
            <person name="Banfield J.F."/>
        </authorList>
    </citation>
    <scope>NUCLEOTIDE SEQUENCE [LARGE SCALE GENOMIC DNA]</scope>
</reference>
<dbReference type="SUPFAM" id="SSF55856">
    <property type="entry name" value="Cytochrome b5-like heme/steroid binding domain"/>
    <property type="match status" value="1"/>
</dbReference>
<name>A0A1G2DVP9_9BACT</name>
<feature type="region of interest" description="Disordered" evidence="1">
    <location>
        <begin position="47"/>
        <end position="89"/>
    </location>
</feature>
<evidence type="ECO:0000256" key="1">
    <source>
        <dbReference type="SAM" id="MobiDB-lite"/>
    </source>
</evidence>
<sequence length="392" mass="40274">MPIFFAITIIFASLLGYGTYMKESYVEIPPSYAAIDAPTESILETPLATSSSTENTETISPAPTVTLPVKTPQTTKPQKSDWTPPTTPSEITAIYTETKVGTSVTLSWSPSKDNIGVRGYRIFRDGNDLGTTNESYFADVEVISPTLHRYSILAFDSEGNNSPKSTGLTPSKGTLAVNTPTPIVPAPPTAEAPVATSPAPTAPPTTPAPAVTPAPTLTLSISPTSVTSGSSATLTWKATNATSCTASGAWSGAKATSGTQAQSNLTASKTYTLACTGGGGSVSKNATVTVAAAPAPTPTPAACGSGGVCTAADIAQHNTRANCWVYLSPINKAYNITGYVANGNNHPGGDVIVPYCGKNMYGPFISGTSGGKKHSNSALNSVLQAYYIGVFQ</sequence>
<dbReference type="EMBL" id="MHLU01000124">
    <property type="protein sequence ID" value="OGZ17699.1"/>
    <property type="molecule type" value="Genomic_DNA"/>
</dbReference>
<dbReference type="InterPro" id="IPR001199">
    <property type="entry name" value="Cyt_B5-like_heme/steroid-bd"/>
</dbReference>
<dbReference type="Proteomes" id="UP000178106">
    <property type="component" value="Unassembled WGS sequence"/>
</dbReference>
<dbReference type="InterPro" id="IPR013783">
    <property type="entry name" value="Ig-like_fold"/>
</dbReference>
<dbReference type="SUPFAM" id="SSF49265">
    <property type="entry name" value="Fibronectin type III"/>
    <property type="match status" value="1"/>
</dbReference>
<dbReference type="Gene3D" id="3.10.120.10">
    <property type="entry name" value="Cytochrome b5-like heme/steroid binding domain"/>
    <property type="match status" value="1"/>
</dbReference>